<evidence type="ECO:0000313" key="2">
    <source>
        <dbReference type="EMBL" id="AEX84774.1"/>
    </source>
</evidence>
<protein>
    <submittedName>
        <fullName evidence="2">Uncharacterized protein</fullName>
    </submittedName>
</protein>
<evidence type="ECO:0000256" key="1">
    <source>
        <dbReference type="SAM" id="MobiDB-lite"/>
    </source>
</evidence>
<dbReference type="STRING" id="443254.Marpi_0324"/>
<dbReference type="InterPro" id="IPR025580">
    <property type="entry name" value="Gp46"/>
</dbReference>
<accession>H2J4B9</accession>
<organism evidence="2 3">
    <name type="scientific">Marinitoga piezophila (strain DSM 14283 / JCM 11233 / KA3)</name>
    <dbReference type="NCBI Taxonomy" id="443254"/>
    <lineage>
        <taxon>Bacteria</taxon>
        <taxon>Thermotogati</taxon>
        <taxon>Thermotogota</taxon>
        <taxon>Thermotogae</taxon>
        <taxon>Petrotogales</taxon>
        <taxon>Petrotogaceae</taxon>
        <taxon>Marinitoga</taxon>
    </lineage>
</organism>
<keyword evidence="3" id="KW-1185">Reference proteome</keyword>
<name>H2J4B9_MARPK</name>
<dbReference type="HOGENOM" id="CLU_1364863_0_0_0"/>
<dbReference type="RefSeq" id="WP_014295846.1">
    <property type="nucleotide sequence ID" value="NC_016751.1"/>
</dbReference>
<feature type="compositionally biased region" description="Low complexity" evidence="1">
    <location>
        <begin position="25"/>
        <end position="43"/>
    </location>
</feature>
<feature type="compositionally biased region" description="Basic and acidic residues" evidence="1">
    <location>
        <begin position="67"/>
        <end position="83"/>
    </location>
</feature>
<proteinExistence type="predicted"/>
<dbReference type="KEGG" id="mpz:Marpi_0324"/>
<dbReference type="Pfam" id="PF14265">
    <property type="entry name" value="DUF4355"/>
    <property type="match status" value="1"/>
</dbReference>
<feature type="region of interest" description="Disordered" evidence="1">
    <location>
        <begin position="67"/>
        <end position="90"/>
    </location>
</feature>
<feature type="region of interest" description="Disordered" evidence="1">
    <location>
        <begin position="1"/>
        <end position="53"/>
    </location>
</feature>
<reference evidence="3" key="2">
    <citation type="submission" date="2012-01" db="EMBL/GenBank/DDBJ databases">
        <title>Complete sequence of chromosome of Marinitoga piezophila KA3.</title>
        <authorList>
            <person name="Lucas S."/>
            <person name="Han J."/>
            <person name="Lapidus A."/>
            <person name="Cheng J.-F."/>
            <person name="Goodwin L."/>
            <person name="Pitluck S."/>
            <person name="Peters L."/>
            <person name="Mikhailova N."/>
            <person name="Teshima H."/>
            <person name="Detter J.C."/>
            <person name="Han C."/>
            <person name="Tapia R."/>
            <person name="Land M."/>
            <person name="Hauser L."/>
            <person name="Kyrpides N."/>
            <person name="Ivanova N."/>
            <person name="Pagani I."/>
            <person name="Jebbar M."/>
            <person name="Vannier P."/>
            <person name="Oger P."/>
            <person name="Cario A."/>
            <person name="Bartlett D."/>
            <person name="Noll K.M."/>
            <person name="Woyke T."/>
        </authorList>
    </citation>
    <scope>NUCLEOTIDE SEQUENCE [LARGE SCALE GENOMIC DNA]</scope>
    <source>
        <strain evidence="3">DSM 14283 / JCM 11233 / KA3</strain>
    </source>
</reference>
<reference evidence="2 3" key="1">
    <citation type="journal article" date="2012" name="J. Bacteriol.">
        <title>Complete Genome Sequence of the Thermophilic, Piezophilic, Heterotrophic Bacterium Marinitoga piezophila KA3.</title>
        <authorList>
            <person name="Lucas S."/>
            <person name="Han J."/>
            <person name="Lapidus A."/>
            <person name="Cheng J.F."/>
            <person name="Goodwin L.A."/>
            <person name="Pitluck S."/>
            <person name="Peters L."/>
            <person name="Mikhailova N."/>
            <person name="Teshima H."/>
            <person name="Detter J.C."/>
            <person name="Han C."/>
            <person name="Tapia R."/>
            <person name="Land M."/>
            <person name="Hauser L."/>
            <person name="Kyrpides N.C."/>
            <person name="Ivanova N."/>
            <person name="Pagani I."/>
            <person name="Vannier P."/>
            <person name="Oger P."/>
            <person name="Bartlett D.H."/>
            <person name="Noll K.M."/>
            <person name="Woyke T."/>
            <person name="Jebbar M."/>
        </authorList>
    </citation>
    <scope>NUCLEOTIDE SEQUENCE [LARGE SCALE GENOMIC DNA]</scope>
    <source>
        <strain evidence="3">DSM 14283 / JCM 11233 / KA3</strain>
    </source>
</reference>
<dbReference type="AlphaFoldDB" id="H2J4B9"/>
<gene>
    <name evidence="2" type="ordered locus">Marpi_0324</name>
</gene>
<sequence>MKGKDLDFNFDLQLFAENGEGGENGTEPQNNPTNENGQNNEPTQEPEKNTEIEALKTQISELTKIIEELKSNKKTETEPGKNDENDETNPMSEIEKLKAELAKKDLIYQTEKLLMKEGFAEYADSLMPIVMKDDVKTTEKNIKTLKTVIEKLTQAKIEDLKKGKGFKGTGTDSMEHLESEIESILSVDKTGAPKIEDFWK</sequence>
<dbReference type="Proteomes" id="UP000007161">
    <property type="component" value="Chromosome"/>
</dbReference>
<evidence type="ECO:0000313" key="3">
    <source>
        <dbReference type="Proteomes" id="UP000007161"/>
    </source>
</evidence>
<dbReference type="EMBL" id="CP003257">
    <property type="protein sequence ID" value="AEX84774.1"/>
    <property type="molecule type" value="Genomic_DNA"/>
</dbReference>